<organism evidence="2">
    <name type="scientific">Chlorella variabilis</name>
    <name type="common">Green alga</name>
    <dbReference type="NCBI Taxonomy" id="554065"/>
    <lineage>
        <taxon>Eukaryota</taxon>
        <taxon>Viridiplantae</taxon>
        <taxon>Chlorophyta</taxon>
        <taxon>core chlorophytes</taxon>
        <taxon>Trebouxiophyceae</taxon>
        <taxon>Chlorellales</taxon>
        <taxon>Chlorellaceae</taxon>
        <taxon>Chlorella clade</taxon>
        <taxon>Chlorella</taxon>
    </lineage>
</organism>
<dbReference type="InParanoid" id="E1Z8W5"/>
<keyword evidence="2" id="KW-1185">Reference proteome</keyword>
<dbReference type="AlphaFoldDB" id="E1Z8W5"/>
<reference evidence="1 2" key="1">
    <citation type="journal article" date="2010" name="Plant Cell">
        <title>The Chlorella variabilis NC64A genome reveals adaptation to photosymbiosis, coevolution with viruses, and cryptic sex.</title>
        <authorList>
            <person name="Blanc G."/>
            <person name="Duncan G."/>
            <person name="Agarkova I."/>
            <person name="Borodovsky M."/>
            <person name="Gurnon J."/>
            <person name="Kuo A."/>
            <person name="Lindquist E."/>
            <person name="Lucas S."/>
            <person name="Pangilinan J."/>
            <person name="Polle J."/>
            <person name="Salamov A."/>
            <person name="Terry A."/>
            <person name="Yamada T."/>
            <person name="Dunigan D.D."/>
            <person name="Grigoriev I.V."/>
            <person name="Claverie J.M."/>
            <person name="Van Etten J.L."/>
        </authorList>
    </citation>
    <scope>NUCLEOTIDE SEQUENCE [LARGE SCALE GENOMIC DNA]</scope>
    <source>
        <strain evidence="1 2">NC64A</strain>
    </source>
</reference>
<dbReference type="STRING" id="554065.E1Z8W5"/>
<protein>
    <submittedName>
        <fullName evidence="1">Uncharacterized protein</fullName>
    </submittedName>
</protein>
<dbReference type="Proteomes" id="UP000008141">
    <property type="component" value="Unassembled WGS sequence"/>
</dbReference>
<accession>E1Z8W5</accession>
<dbReference type="RefSeq" id="XP_005849779.1">
    <property type="nucleotide sequence ID" value="XM_005849717.1"/>
</dbReference>
<dbReference type="OrthoDB" id="10260897at2759"/>
<dbReference type="KEGG" id="cvr:CHLNCDRAFT_142847"/>
<proteinExistence type="predicted"/>
<evidence type="ECO:0000313" key="2">
    <source>
        <dbReference type="Proteomes" id="UP000008141"/>
    </source>
</evidence>
<name>E1Z8W5_CHLVA</name>
<sequence length="97" mass="11431">MWRHAALPFKGKRKRKTLEQKRAVVLEPEERKKVSLISQLNAIRNQKAAARREQRARQKASQAKKAEAVEAWEERKKRYVGLGKAEQRVAKKQRRDD</sequence>
<evidence type="ECO:0000313" key="1">
    <source>
        <dbReference type="EMBL" id="EFN57677.1"/>
    </source>
</evidence>
<gene>
    <name evidence="1" type="ORF">CHLNCDRAFT_142847</name>
</gene>
<dbReference type="GeneID" id="17356771"/>
<dbReference type="EMBL" id="GL433839">
    <property type="protein sequence ID" value="EFN57677.1"/>
    <property type="molecule type" value="Genomic_DNA"/>
</dbReference>